<dbReference type="Gene3D" id="2.60.40.10">
    <property type="entry name" value="Immunoglobulins"/>
    <property type="match status" value="1"/>
</dbReference>
<reference evidence="5 6" key="2">
    <citation type="journal article" date="2016" name="Int. J. Syst. Evol. Microbiol.">
        <title>Lutibacter profundi sp. nov., isolated from a deep-sea hydrothermal system on the Arctic Mid-Ocean Ridge and emended description of the genus Lutibacter.</title>
        <authorList>
            <person name="Le Moine Bauer S."/>
            <person name="Roalkvam I."/>
            <person name="Steen I.H."/>
            <person name="Dahle H."/>
        </authorList>
    </citation>
    <scope>NUCLEOTIDE SEQUENCE [LARGE SCALE GENOMIC DNA]</scope>
    <source>
        <strain evidence="5 6">LP1</strain>
    </source>
</reference>
<keyword evidence="2" id="KW-0812">Transmembrane</keyword>
<dbReference type="Gene3D" id="1.20.5.1930">
    <property type="match status" value="1"/>
</dbReference>
<keyword evidence="2" id="KW-1133">Transmembrane helix</keyword>
<dbReference type="PATRIC" id="fig|1622118.3.peg.676"/>
<dbReference type="GO" id="GO:0016020">
    <property type="term" value="C:membrane"/>
    <property type="evidence" value="ECO:0007669"/>
    <property type="project" value="InterPro"/>
</dbReference>
<dbReference type="InterPro" id="IPR015943">
    <property type="entry name" value="WD40/YVTN_repeat-like_dom_sf"/>
</dbReference>
<protein>
    <recommendedName>
        <fullName evidence="7">Two-component system sensor with a ligand-binding domain protein</fullName>
    </recommendedName>
</protein>
<sequence length="1001" mass="115498">MFLLLKYTSVSSQNVPQIETLTTEHGLTFRDVRSIAQDTMGFMWFGTQQGLNQYDGYNFKVYNSNKDNPHFIEEDKITAQIKIEASKNELWYVASEQIFKLNIETDSISSYSEKNGVKGSVLFLYKDVKEQIWIVTDDYWKASSGKAKQYIQKFDGKDAFTVFAEEKRGSREFTHIISDNNNNMYWGTILKGVIKYNEDGKQLSERKLVSFIWYGEEMFYAQFYFDKANNQYYFPKGKKINGVLKLNKTTNKFEDFLDVPLPIYHALEDHQGSFWFAAEEYLYRVDTEGNVQDFTKDLKKHLDYSKINALFQDSNKLLWVATDNGLFKIRIKKQLFSQLFKTEKEGWGNTFRGIFETKEGSIIAMCESQYKLVGMDALGKEFEVPLHSAINNSATPIAASRSFTLTKDSTAVYSVNDNLIKINLDNGLITMFPEFNSRLNITSGNPLIALKDGSLLFGYSLSKLTVFNPESNESRLVFPNLKMEDNISELRFFLASKEENIVWVGTQNKGLLKINLKGTIEAIYNTKSVPALSNNTILVLFEDDNKLWIGTYGGGLDCFIPSENRIINFNKEQGLSDNNVVGILPYQEDFLWISTYDGLSLFDTKATSFQNFYVEDGLTHNEFNYTSFFKDSKGIYYFGGMNGITKFNPKPILKKVTMPAMRFTNYSKYSSKTNEIFKYELEKQKVSVIDISPYDQYFTVSWTMPNFFNISKNQYYTKLEGFEDRWYFQGNSSSIRYNKLPSGEYTLKVRGADSNGNKSSNVLSLPLTVHQIFYKTWWFLGLVFIAIIGFIYSVFNYRLQQLKAMNQLRTKISSDLHDDVGSLLSGLAMQTEMLEMNANEKDRLKLKRISKISRDAIVKMRDLVWSIDNRRERILDLIERMEELADEMLLPKEIVCKINKGNLNHHKKLPIAVKQQLYFIYKEAITNVLRHSNATKVLVSFKNNSGLGYLKIKDNGTESKKDSKTGMGLENMKMRAEKINAEINFYTINGFTILIKLPFAF</sequence>
<dbReference type="Proteomes" id="UP000059672">
    <property type="component" value="Chromosome"/>
</dbReference>
<dbReference type="InterPro" id="IPR011123">
    <property type="entry name" value="Y_Y_Y"/>
</dbReference>
<dbReference type="InterPro" id="IPR013783">
    <property type="entry name" value="Ig-like_fold"/>
</dbReference>
<keyword evidence="6" id="KW-1185">Reference proteome</keyword>
<gene>
    <name evidence="5" type="ORF">Lupro_03190</name>
</gene>
<dbReference type="PANTHER" id="PTHR43547:SF2">
    <property type="entry name" value="HYBRID SIGNAL TRANSDUCTION HISTIDINE KINASE C"/>
    <property type="match status" value="1"/>
</dbReference>
<dbReference type="AlphaFoldDB" id="A0A0X8G595"/>
<dbReference type="Pfam" id="PF07495">
    <property type="entry name" value="Y_Y_Y"/>
    <property type="match status" value="1"/>
</dbReference>
<dbReference type="SUPFAM" id="SSF55874">
    <property type="entry name" value="ATPase domain of HSP90 chaperone/DNA topoisomerase II/histidine kinase"/>
    <property type="match status" value="1"/>
</dbReference>
<dbReference type="SUPFAM" id="SSF63829">
    <property type="entry name" value="Calcium-dependent phosphotriesterase"/>
    <property type="match status" value="1"/>
</dbReference>
<dbReference type="Gene3D" id="2.130.10.10">
    <property type="entry name" value="YVTN repeat-like/Quinoprotein amine dehydrogenase"/>
    <property type="match status" value="2"/>
</dbReference>
<dbReference type="InterPro" id="IPR036890">
    <property type="entry name" value="HATPase_C_sf"/>
</dbReference>
<evidence type="ECO:0000256" key="2">
    <source>
        <dbReference type="SAM" id="Phobius"/>
    </source>
</evidence>
<dbReference type="Pfam" id="PF07730">
    <property type="entry name" value="HisKA_3"/>
    <property type="match status" value="1"/>
</dbReference>
<evidence type="ECO:0000256" key="1">
    <source>
        <dbReference type="ARBA" id="ARBA00022553"/>
    </source>
</evidence>
<feature type="domain" description="Two component regulator three Y" evidence="3">
    <location>
        <begin position="709"/>
        <end position="770"/>
    </location>
</feature>
<keyword evidence="2" id="KW-0472">Membrane</keyword>
<dbReference type="GO" id="GO:0000155">
    <property type="term" value="F:phosphorelay sensor kinase activity"/>
    <property type="evidence" value="ECO:0007669"/>
    <property type="project" value="InterPro"/>
</dbReference>
<keyword evidence="1" id="KW-0597">Phosphoprotein</keyword>
<evidence type="ECO:0008006" key="7">
    <source>
        <dbReference type="Google" id="ProtNLM"/>
    </source>
</evidence>
<evidence type="ECO:0000313" key="5">
    <source>
        <dbReference type="EMBL" id="AMC10318.1"/>
    </source>
</evidence>
<dbReference type="Pfam" id="PF07494">
    <property type="entry name" value="Reg_prop"/>
    <property type="match status" value="1"/>
</dbReference>
<dbReference type="KEGG" id="lut:Lupro_03190"/>
<organism evidence="5 6">
    <name type="scientific">Lutibacter profundi</name>
    <dbReference type="NCBI Taxonomy" id="1622118"/>
    <lineage>
        <taxon>Bacteria</taxon>
        <taxon>Pseudomonadati</taxon>
        <taxon>Bacteroidota</taxon>
        <taxon>Flavobacteriia</taxon>
        <taxon>Flavobacteriales</taxon>
        <taxon>Flavobacteriaceae</taxon>
        <taxon>Lutibacter</taxon>
    </lineage>
</organism>
<dbReference type="GO" id="GO:0046983">
    <property type="term" value="F:protein dimerization activity"/>
    <property type="evidence" value="ECO:0007669"/>
    <property type="project" value="InterPro"/>
</dbReference>
<proteinExistence type="predicted"/>
<dbReference type="EMBL" id="CP013355">
    <property type="protein sequence ID" value="AMC10318.1"/>
    <property type="molecule type" value="Genomic_DNA"/>
</dbReference>
<dbReference type="InterPro" id="IPR011110">
    <property type="entry name" value="Reg_prop"/>
</dbReference>
<dbReference type="SUPFAM" id="SSF101898">
    <property type="entry name" value="NHL repeat"/>
    <property type="match status" value="1"/>
</dbReference>
<evidence type="ECO:0000259" key="4">
    <source>
        <dbReference type="Pfam" id="PF07730"/>
    </source>
</evidence>
<dbReference type="Gene3D" id="3.30.565.10">
    <property type="entry name" value="Histidine kinase-like ATPase, C-terminal domain"/>
    <property type="match status" value="1"/>
</dbReference>
<evidence type="ECO:0000259" key="3">
    <source>
        <dbReference type="Pfam" id="PF07495"/>
    </source>
</evidence>
<feature type="transmembrane region" description="Helical" evidence="2">
    <location>
        <begin position="777"/>
        <end position="795"/>
    </location>
</feature>
<accession>A0A0X8G595</accession>
<dbReference type="STRING" id="1622118.Lupro_03190"/>
<feature type="domain" description="Signal transduction histidine kinase subgroup 3 dimerisation and phosphoacceptor" evidence="4">
    <location>
        <begin position="809"/>
        <end position="867"/>
    </location>
</feature>
<dbReference type="CDD" id="cd16917">
    <property type="entry name" value="HATPase_UhpB-NarQ-NarX-like"/>
    <property type="match status" value="1"/>
</dbReference>
<name>A0A0X8G595_9FLAO</name>
<dbReference type="InterPro" id="IPR011712">
    <property type="entry name" value="Sig_transdc_His_kin_sub3_dim/P"/>
</dbReference>
<evidence type="ECO:0000313" key="6">
    <source>
        <dbReference type="Proteomes" id="UP000059672"/>
    </source>
</evidence>
<dbReference type="PANTHER" id="PTHR43547">
    <property type="entry name" value="TWO-COMPONENT HISTIDINE KINASE"/>
    <property type="match status" value="1"/>
</dbReference>
<reference evidence="6" key="1">
    <citation type="submission" date="2015-12" db="EMBL/GenBank/DDBJ databases">
        <title>Complete genome sequence of Lutibacter profundus strain LP1.</title>
        <authorList>
            <person name="Wissuwa J."/>
            <person name="Le Moine Bauer S."/>
            <person name="Stokke R."/>
            <person name="Dahle H."/>
            <person name="Steen I.H."/>
        </authorList>
    </citation>
    <scope>NUCLEOTIDE SEQUENCE [LARGE SCALE GENOMIC DNA]</scope>
    <source>
        <strain evidence="6">LP1</strain>
    </source>
</reference>